<dbReference type="PROSITE" id="PS50234">
    <property type="entry name" value="VWFA"/>
    <property type="match status" value="1"/>
</dbReference>
<sequence>MRERFPAAGAIAAAVALIVVVGGSYFGYRELSGDKCSGQVKLAVAAPPEIADDVRDTADAWVADGASANGVCVGVEVEETNPVDLAAALAAKHGVALTGVGGASGSTTIPDVWIADSSLWLHRLRAAAPGFTPTDGASVALSPVVLAMPEPIAKSLGYPDKKPDLPGLLKEILTGSQGLRAGIVEPTRDAAGMSGLLSLAAAAGQTGGNAQQAQTAALRALASGKSAVREDLTAKFPQAADQASLTSGLSVAALSEEGVIRYNAKKPPVPLAAVYLDPAPIPLDYPFAVMPGTDPDKTAAAASLHEALNGSGFRDRLGALGLRGPDGAGGSGFTVPAGGPAKAGSPAAAGKGGAPDTAVVDRALATWTTVTAPARMLAVFDISGTMRGPVPTAGGASRMEVTKEAARRGLGLFGDDWAVGVWVFSTNLGGGRDWREIAPIGPLASTRSQLVQAIGTIQPKQNGDTGLYDTLAAAYETVQDGWQAGRVNSVLILTDGIGNDDPEGGLSLPALLNRLEELKDPKRPIQVIILGLGDKVNRGALDQITKTTGGGVLIAADPAQIGEAFLKGISLRPTGS</sequence>
<dbReference type="SUPFAM" id="SSF53300">
    <property type="entry name" value="vWA-like"/>
    <property type="match status" value="1"/>
</dbReference>
<name>A0A6V8JTY7_9ACTN</name>
<keyword evidence="3" id="KW-1185">Reference proteome</keyword>
<dbReference type="InterPro" id="IPR002035">
    <property type="entry name" value="VWF_A"/>
</dbReference>
<protein>
    <recommendedName>
        <fullName evidence="1">VWFA domain-containing protein</fullName>
    </recommendedName>
</protein>
<dbReference type="SMART" id="SM00327">
    <property type="entry name" value="VWA"/>
    <property type="match status" value="1"/>
</dbReference>
<evidence type="ECO:0000313" key="2">
    <source>
        <dbReference type="EMBL" id="GFJ75992.1"/>
    </source>
</evidence>
<comment type="caution">
    <text evidence="2">The sequence shown here is derived from an EMBL/GenBank/DDBJ whole genome shotgun (WGS) entry which is preliminary data.</text>
</comment>
<evidence type="ECO:0000313" key="3">
    <source>
        <dbReference type="Proteomes" id="UP000482800"/>
    </source>
</evidence>
<dbReference type="AlphaFoldDB" id="A0A6V8JTY7"/>
<evidence type="ECO:0000259" key="1">
    <source>
        <dbReference type="PROSITE" id="PS50234"/>
    </source>
</evidence>
<dbReference type="RefSeq" id="WP_173052631.1">
    <property type="nucleotide sequence ID" value="NZ_BAABGO010000007.1"/>
</dbReference>
<feature type="domain" description="VWFA" evidence="1">
    <location>
        <begin position="375"/>
        <end position="569"/>
    </location>
</feature>
<gene>
    <name evidence="2" type="ORF">Phou_001720</name>
</gene>
<dbReference type="Pfam" id="PF00092">
    <property type="entry name" value="VWA"/>
    <property type="match status" value="1"/>
</dbReference>
<reference evidence="2 3" key="2">
    <citation type="submission" date="2020-03" db="EMBL/GenBank/DDBJ databases">
        <authorList>
            <person name="Ichikawa N."/>
            <person name="Kimura A."/>
            <person name="Kitahashi Y."/>
            <person name="Uohara A."/>
        </authorList>
    </citation>
    <scope>NUCLEOTIDE SEQUENCE [LARGE SCALE GENOMIC DNA]</scope>
    <source>
        <strain evidence="2 3">NBRC 108639</strain>
    </source>
</reference>
<dbReference type="Proteomes" id="UP000482800">
    <property type="component" value="Unassembled WGS sequence"/>
</dbReference>
<organism evidence="2 3">
    <name type="scientific">Phytohabitans houttuyneae</name>
    <dbReference type="NCBI Taxonomy" id="1076126"/>
    <lineage>
        <taxon>Bacteria</taxon>
        <taxon>Bacillati</taxon>
        <taxon>Actinomycetota</taxon>
        <taxon>Actinomycetes</taxon>
        <taxon>Micromonosporales</taxon>
        <taxon>Micromonosporaceae</taxon>
    </lineage>
</organism>
<proteinExistence type="predicted"/>
<dbReference type="InterPro" id="IPR036465">
    <property type="entry name" value="vWFA_dom_sf"/>
</dbReference>
<accession>A0A6V8JTY7</accession>
<reference evidence="2 3" key="1">
    <citation type="submission" date="2020-03" db="EMBL/GenBank/DDBJ databases">
        <title>Whole genome shotgun sequence of Phytohabitans houttuyneae NBRC 108639.</title>
        <authorList>
            <person name="Komaki H."/>
            <person name="Tamura T."/>
        </authorList>
    </citation>
    <scope>NUCLEOTIDE SEQUENCE [LARGE SCALE GENOMIC DNA]</scope>
    <source>
        <strain evidence="2 3">NBRC 108639</strain>
    </source>
</reference>
<dbReference type="EMBL" id="BLPF01000001">
    <property type="protein sequence ID" value="GFJ75992.1"/>
    <property type="molecule type" value="Genomic_DNA"/>
</dbReference>
<dbReference type="Gene3D" id="3.40.50.410">
    <property type="entry name" value="von Willebrand factor, type A domain"/>
    <property type="match status" value="1"/>
</dbReference>